<name>A0ACB9FCP7_CICIN</name>
<comment type="caution">
    <text evidence="1">The sequence shown here is derived from an EMBL/GenBank/DDBJ whole genome shotgun (WGS) entry which is preliminary data.</text>
</comment>
<dbReference type="EMBL" id="CM042011">
    <property type="protein sequence ID" value="KAI3768616.1"/>
    <property type="molecule type" value="Genomic_DNA"/>
</dbReference>
<evidence type="ECO:0000313" key="1">
    <source>
        <dbReference type="EMBL" id="KAI3768616.1"/>
    </source>
</evidence>
<proteinExistence type="predicted"/>
<sequence>MLMKPLICLHFSMFKALYRFQRYRKVISERKIFDTKSEDSSAKPTTFAFNRSSELEEKSPIFSRTSRIT</sequence>
<organism evidence="1 2">
    <name type="scientific">Cichorium intybus</name>
    <name type="common">Chicory</name>
    <dbReference type="NCBI Taxonomy" id="13427"/>
    <lineage>
        <taxon>Eukaryota</taxon>
        <taxon>Viridiplantae</taxon>
        <taxon>Streptophyta</taxon>
        <taxon>Embryophyta</taxon>
        <taxon>Tracheophyta</taxon>
        <taxon>Spermatophyta</taxon>
        <taxon>Magnoliopsida</taxon>
        <taxon>eudicotyledons</taxon>
        <taxon>Gunneridae</taxon>
        <taxon>Pentapetalae</taxon>
        <taxon>asterids</taxon>
        <taxon>campanulids</taxon>
        <taxon>Asterales</taxon>
        <taxon>Asteraceae</taxon>
        <taxon>Cichorioideae</taxon>
        <taxon>Cichorieae</taxon>
        <taxon>Cichoriinae</taxon>
        <taxon>Cichorium</taxon>
    </lineage>
</organism>
<evidence type="ECO:0000313" key="2">
    <source>
        <dbReference type="Proteomes" id="UP001055811"/>
    </source>
</evidence>
<reference evidence="2" key="1">
    <citation type="journal article" date="2022" name="Mol. Ecol. Resour.">
        <title>The genomes of chicory, endive, great burdock and yacon provide insights into Asteraceae palaeo-polyploidization history and plant inulin production.</title>
        <authorList>
            <person name="Fan W."/>
            <person name="Wang S."/>
            <person name="Wang H."/>
            <person name="Wang A."/>
            <person name="Jiang F."/>
            <person name="Liu H."/>
            <person name="Zhao H."/>
            <person name="Xu D."/>
            <person name="Zhang Y."/>
        </authorList>
    </citation>
    <scope>NUCLEOTIDE SEQUENCE [LARGE SCALE GENOMIC DNA]</scope>
    <source>
        <strain evidence="2">cv. Punajuju</strain>
    </source>
</reference>
<keyword evidence="2" id="KW-1185">Reference proteome</keyword>
<protein>
    <submittedName>
        <fullName evidence="1">Uncharacterized protein</fullName>
    </submittedName>
</protein>
<gene>
    <name evidence="1" type="ORF">L2E82_19446</name>
</gene>
<dbReference type="Proteomes" id="UP001055811">
    <property type="component" value="Linkage Group LG03"/>
</dbReference>
<accession>A0ACB9FCP7</accession>
<reference evidence="1 2" key="2">
    <citation type="journal article" date="2022" name="Mol. Ecol. Resour.">
        <title>The genomes of chicory, endive, great burdock and yacon provide insights into Asteraceae paleo-polyploidization history and plant inulin production.</title>
        <authorList>
            <person name="Fan W."/>
            <person name="Wang S."/>
            <person name="Wang H."/>
            <person name="Wang A."/>
            <person name="Jiang F."/>
            <person name="Liu H."/>
            <person name="Zhao H."/>
            <person name="Xu D."/>
            <person name="Zhang Y."/>
        </authorList>
    </citation>
    <scope>NUCLEOTIDE SEQUENCE [LARGE SCALE GENOMIC DNA]</scope>
    <source>
        <strain evidence="2">cv. Punajuju</strain>
        <tissue evidence="1">Leaves</tissue>
    </source>
</reference>